<dbReference type="Proteomes" id="UP000003457">
    <property type="component" value="Unassembled WGS sequence"/>
</dbReference>
<reference evidence="1 2" key="1">
    <citation type="submission" date="2010-10" db="EMBL/GenBank/DDBJ databases">
        <authorList>
            <person name="Durkin A.S."/>
            <person name="Madupu R."/>
            <person name="Torralba M."/>
            <person name="Gillis M."/>
            <person name="Methe B."/>
            <person name="Sutton G."/>
            <person name="Nelson K.E."/>
        </authorList>
    </citation>
    <scope>NUCLEOTIDE SEQUENCE [LARGE SCALE GENOMIC DNA]</scope>
    <source>
        <strain evidence="1 2">JCVIHMP022</strain>
    </source>
</reference>
<organism evidence="1 2">
    <name type="scientific">Bifidobacterium dentium JCVIHMP022</name>
    <dbReference type="NCBI Taxonomy" id="553191"/>
    <lineage>
        <taxon>Bacteria</taxon>
        <taxon>Bacillati</taxon>
        <taxon>Actinomycetota</taxon>
        <taxon>Actinomycetes</taxon>
        <taxon>Bifidobacteriales</taxon>
        <taxon>Bifidobacteriaceae</taxon>
        <taxon>Bifidobacterium</taxon>
    </lineage>
</organism>
<evidence type="ECO:0000313" key="1">
    <source>
        <dbReference type="EMBL" id="EFO77025.1"/>
    </source>
</evidence>
<evidence type="ECO:0000313" key="2">
    <source>
        <dbReference type="Proteomes" id="UP000003457"/>
    </source>
</evidence>
<sequence length="41" mass="4528">MDGHGVSFVQCGFGGFRYSSVVFVVFEKLAMSRAVLKRDSL</sequence>
<dbReference type="AlphaFoldDB" id="A0AB72YZ16"/>
<proteinExistence type="predicted"/>
<gene>
    <name evidence="1" type="ORF">HMPREF9003_0703</name>
</gene>
<comment type="caution">
    <text evidence="1">The sequence shown here is derived from an EMBL/GenBank/DDBJ whole genome shotgun (WGS) entry which is preliminary data.</text>
</comment>
<protein>
    <submittedName>
        <fullName evidence="1">Uncharacterized protein</fullName>
    </submittedName>
</protein>
<accession>A0AB72YZ16</accession>
<name>A0AB72YZ16_9BIFI</name>
<dbReference type="EMBL" id="AEHJ01000032">
    <property type="protein sequence ID" value="EFO77025.1"/>
    <property type="molecule type" value="Genomic_DNA"/>
</dbReference>